<dbReference type="GO" id="GO:0071949">
    <property type="term" value="F:FAD binding"/>
    <property type="evidence" value="ECO:0007669"/>
    <property type="project" value="InterPro"/>
</dbReference>
<dbReference type="SUPFAM" id="SSF51905">
    <property type="entry name" value="FAD/NAD(P)-binding domain"/>
    <property type="match status" value="1"/>
</dbReference>
<dbReference type="InterPro" id="IPR036188">
    <property type="entry name" value="FAD/NAD-bd_sf"/>
</dbReference>
<protein>
    <submittedName>
        <fullName evidence="6">Aromatic ring hydroxylase</fullName>
    </submittedName>
</protein>
<evidence type="ECO:0000313" key="7">
    <source>
        <dbReference type="Proteomes" id="UP000252038"/>
    </source>
</evidence>
<dbReference type="EMBL" id="CP029554">
    <property type="protein sequence ID" value="AXE33295.1"/>
    <property type="molecule type" value="Genomic_DNA"/>
</dbReference>
<proteinExistence type="predicted"/>
<evidence type="ECO:0000259" key="5">
    <source>
        <dbReference type="Pfam" id="PF01494"/>
    </source>
</evidence>
<keyword evidence="4" id="KW-0560">Oxidoreductase</keyword>
<keyword evidence="3" id="KW-0274">FAD</keyword>
<sequence>MSAKRTALVIGTGIGGLSSAIALERAGWRVKLFEKADALRASGSGLSVMSNAGVAMRGIGVDLQLDNYGAAITRFEIRHRKGYLLRELPLPDISREQDMPSVCISRTQLQQALLAQLYDAEFHFDKRAAGLSEGPLGVEVAFDDGSSSNGDILVGADGFYSSIREAIGISSPVREAGYICWLALVDRAFLDAGQVVHYWGKGKRFGIIDVGGGTTYWWGTANMPQQQAKNWRGGREDVAGYYRDWPDIVQEVIAATPPDAILAVDAKDRAFSETWGRGRVTLLGDAAHSMLTSLGQGAGMAIEDAAVLGHVMQKQLAPEQALRLYETLRRPRARAIVDASRHLSEVEQFDGFFARARRDIGMRMLPKRKLYQQIKHSLFFDKQVLHAGN</sequence>
<gene>
    <name evidence="6" type="ORF">DK843_02570</name>
</gene>
<evidence type="ECO:0000256" key="3">
    <source>
        <dbReference type="ARBA" id="ARBA00022827"/>
    </source>
</evidence>
<organism evidence="6 7">
    <name type="scientific">Chromobacterium phragmitis</name>
    <dbReference type="NCBI Taxonomy" id="2202141"/>
    <lineage>
        <taxon>Bacteria</taxon>
        <taxon>Pseudomonadati</taxon>
        <taxon>Pseudomonadota</taxon>
        <taxon>Betaproteobacteria</taxon>
        <taxon>Neisseriales</taxon>
        <taxon>Chromobacteriaceae</taxon>
        <taxon>Chromobacterium</taxon>
    </lineage>
</organism>
<accession>A0A344UDE7</accession>
<evidence type="ECO:0000256" key="1">
    <source>
        <dbReference type="ARBA" id="ARBA00001974"/>
    </source>
</evidence>
<evidence type="ECO:0000313" key="6">
    <source>
        <dbReference type="EMBL" id="AXE33295.1"/>
    </source>
</evidence>
<dbReference type="PRINTS" id="PR00420">
    <property type="entry name" value="RNGMNOXGNASE"/>
</dbReference>
<name>A0A344UDE7_9NEIS</name>
<dbReference type="AlphaFoldDB" id="A0A344UDE7"/>
<comment type="cofactor">
    <cofactor evidence="1">
        <name>FAD</name>
        <dbReference type="ChEBI" id="CHEBI:57692"/>
    </cofactor>
</comment>
<evidence type="ECO:0000256" key="2">
    <source>
        <dbReference type="ARBA" id="ARBA00022630"/>
    </source>
</evidence>
<reference evidence="6 7" key="1">
    <citation type="submission" date="2018-05" db="EMBL/GenBank/DDBJ databases">
        <title>Genome sequencing, assembly and analysis of the novel insecticidal bacterium, Chromobacterium phragmitis.</title>
        <authorList>
            <person name="Sparks M.E."/>
            <person name="Blackburn M.B."/>
            <person name="Gundersen-Rindal D.E."/>
        </authorList>
    </citation>
    <scope>NUCLEOTIDE SEQUENCE [LARGE SCALE GENOMIC DNA]</scope>
    <source>
        <strain evidence="6">IIBBL 274-1</strain>
    </source>
</reference>
<keyword evidence="2" id="KW-0285">Flavoprotein</keyword>
<dbReference type="InterPro" id="IPR002938">
    <property type="entry name" value="FAD-bd"/>
</dbReference>
<dbReference type="KEGG" id="chrb:DK843_02570"/>
<dbReference type="PANTHER" id="PTHR46496:SF1">
    <property type="entry name" value="ZEAXANTHIN EPOXIDASE, CHLOROPLASTIC"/>
    <property type="match status" value="1"/>
</dbReference>
<feature type="domain" description="FAD-binding" evidence="5">
    <location>
        <begin position="6"/>
        <end position="340"/>
    </location>
</feature>
<dbReference type="Pfam" id="PF01494">
    <property type="entry name" value="FAD_binding_3"/>
    <property type="match status" value="1"/>
</dbReference>
<evidence type="ECO:0000256" key="4">
    <source>
        <dbReference type="ARBA" id="ARBA00023002"/>
    </source>
</evidence>
<dbReference type="RefSeq" id="WP_114072456.1">
    <property type="nucleotide sequence ID" value="NZ_CP029554.1"/>
</dbReference>
<dbReference type="GO" id="GO:0016491">
    <property type="term" value="F:oxidoreductase activity"/>
    <property type="evidence" value="ECO:0007669"/>
    <property type="project" value="UniProtKB-KW"/>
</dbReference>
<dbReference type="PANTHER" id="PTHR46496">
    <property type="match status" value="1"/>
</dbReference>
<dbReference type="Proteomes" id="UP000252038">
    <property type="component" value="Chromosome"/>
</dbReference>
<dbReference type="Gene3D" id="3.50.50.60">
    <property type="entry name" value="FAD/NAD(P)-binding domain"/>
    <property type="match status" value="1"/>
</dbReference>